<dbReference type="InterPro" id="IPR000477">
    <property type="entry name" value="RT_dom"/>
</dbReference>
<reference evidence="2" key="1">
    <citation type="submission" date="2018-05" db="EMBL/GenBank/DDBJ databases">
        <title>Draft genome of Mucuna pruriens seed.</title>
        <authorList>
            <person name="Nnadi N.E."/>
            <person name="Vos R."/>
            <person name="Hasami M.H."/>
            <person name="Devisetty U.K."/>
            <person name="Aguiy J.C."/>
        </authorList>
    </citation>
    <scope>NUCLEOTIDE SEQUENCE [LARGE SCALE GENOMIC DNA]</scope>
    <source>
        <strain evidence="2">JCA_2017</strain>
    </source>
</reference>
<dbReference type="InterPro" id="IPR053134">
    <property type="entry name" value="RNA-dir_DNA_polymerase"/>
</dbReference>
<dbReference type="OrthoDB" id="101614at2759"/>
<comment type="caution">
    <text evidence="2">The sequence shown here is derived from an EMBL/GenBank/DDBJ whole genome shotgun (WGS) entry which is preliminary data.</text>
</comment>
<dbReference type="PANTHER" id="PTHR24559:SF444">
    <property type="entry name" value="REVERSE TRANSCRIPTASE DOMAIN-CONTAINING PROTEIN"/>
    <property type="match status" value="1"/>
</dbReference>
<dbReference type="Gene3D" id="3.30.70.270">
    <property type="match status" value="1"/>
</dbReference>
<accession>A0A371FFC7</accession>
<gene>
    <name evidence="2" type="primary">pol</name>
    <name evidence="2" type="ORF">CR513_42994</name>
</gene>
<dbReference type="STRING" id="157652.A0A371FFC7"/>
<proteinExistence type="predicted"/>
<dbReference type="AlphaFoldDB" id="A0A371FFC7"/>
<dbReference type="InterPro" id="IPR043502">
    <property type="entry name" value="DNA/RNA_pol_sf"/>
</dbReference>
<sequence>MPFGLKNVGATYQRLMDKIFEEIISTDVEVYVDDMVVKSTTVVDHCRALGRVFQVLRKHRLKLNPEKCSFRVRVGKFLEFMLTERGIEANPEKC</sequence>
<protein>
    <submittedName>
        <fullName evidence="2">Retrovirus-related Pol polyprotein from transposon 17.6</fullName>
    </submittedName>
</protein>
<keyword evidence="3" id="KW-1185">Reference proteome</keyword>
<organism evidence="2 3">
    <name type="scientific">Mucuna pruriens</name>
    <name type="common">Velvet bean</name>
    <name type="synonym">Dolichos pruriens</name>
    <dbReference type="NCBI Taxonomy" id="157652"/>
    <lineage>
        <taxon>Eukaryota</taxon>
        <taxon>Viridiplantae</taxon>
        <taxon>Streptophyta</taxon>
        <taxon>Embryophyta</taxon>
        <taxon>Tracheophyta</taxon>
        <taxon>Spermatophyta</taxon>
        <taxon>Magnoliopsida</taxon>
        <taxon>eudicotyledons</taxon>
        <taxon>Gunneridae</taxon>
        <taxon>Pentapetalae</taxon>
        <taxon>rosids</taxon>
        <taxon>fabids</taxon>
        <taxon>Fabales</taxon>
        <taxon>Fabaceae</taxon>
        <taxon>Papilionoideae</taxon>
        <taxon>50 kb inversion clade</taxon>
        <taxon>NPAAA clade</taxon>
        <taxon>indigoferoid/millettioid clade</taxon>
        <taxon>Phaseoleae</taxon>
        <taxon>Mucuna</taxon>
    </lineage>
</organism>
<dbReference type="EMBL" id="QJKJ01009328">
    <property type="protein sequence ID" value="RDX76950.1"/>
    <property type="molecule type" value="Genomic_DNA"/>
</dbReference>
<evidence type="ECO:0000313" key="2">
    <source>
        <dbReference type="EMBL" id="RDX76950.1"/>
    </source>
</evidence>
<evidence type="ECO:0000259" key="1">
    <source>
        <dbReference type="PROSITE" id="PS50878"/>
    </source>
</evidence>
<evidence type="ECO:0000313" key="3">
    <source>
        <dbReference type="Proteomes" id="UP000257109"/>
    </source>
</evidence>
<dbReference type="InterPro" id="IPR043128">
    <property type="entry name" value="Rev_trsase/Diguanyl_cyclase"/>
</dbReference>
<dbReference type="PROSITE" id="PS50878">
    <property type="entry name" value="RT_POL"/>
    <property type="match status" value="1"/>
</dbReference>
<feature type="non-terminal residue" evidence="2">
    <location>
        <position position="1"/>
    </location>
</feature>
<dbReference type="PANTHER" id="PTHR24559">
    <property type="entry name" value="TRANSPOSON TY3-I GAG-POL POLYPROTEIN"/>
    <property type="match status" value="1"/>
</dbReference>
<dbReference type="SUPFAM" id="SSF56672">
    <property type="entry name" value="DNA/RNA polymerases"/>
    <property type="match status" value="1"/>
</dbReference>
<dbReference type="CDD" id="cd01647">
    <property type="entry name" value="RT_LTR"/>
    <property type="match status" value="1"/>
</dbReference>
<name>A0A371FFC7_MUCPR</name>
<feature type="domain" description="Reverse transcriptase" evidence="1">
    <location>
        <begin position="1"/>
        <end position="89"/>
    </location>
</feature>
<dbReference type="Pfam" id="PF00078">
    <property type="entry name" value="RVT_1"/>
    <property type="match status" value="1"/>
</dbReference>
<dbReference type="Proteomes" id="UP000257109">
    <property type="component" value="Unassembled WGS sequence"/>
</dbReference>